<gene>
    <name evidence="1" type="ORF">QQX98_005061</name>
</gene>
<keyword evidence="2" id="KW-1185">Reference proteome</keyword>
<organism evidence="1 2">
    <name type="scientific">Neonectria punicea</name>
    <dbReference type="NCBI Taxonomy" id="979145"/>
    <lineage>
        <taxon>Eukaryota</taxon>
        <taxon>Fungi</taxon>
        <taxon>Dikarya</taxon>
        <taxon>Ascomycota</taxon>
        <taxon>Pezizomycotina</taxon>
        <taxon>Sordariomycetes</taxon>
        <taxon>Hypocreomycetidae</taxon>
        <taxon>Hypocreales</taxon>
        <taxon>Nectriaceae</taxon>
        <taxon>Neonectria</taxon>
    </lineage>
</organism>
<sequence>MATDATKERLADKTRAQLPDVRAIAACRIDEGEFSQQVSTLWAGRTDICLTAQDFSSYWYHNFSPLPYSDVQCILMSDVVYWIK</sequence>
<comment type="caution">
    <text evidence="1">The sequence shown here is derived from an EMBL/GenBank/DDBJ whole genome shotgun (WGS) entry which is preliminary data.</text>
</comment>
<reference evidence="1 2" key="1">
    <citation type="journal article" date="2025" name="Microbiol. Resour. Announc.">
        <title>Draft genome sequences for Neonectria magnoliae and Neonectria punicea, canker pathogens of Liriodendron tulipifera and Acer saccharum in West Virginia.</title>
        <authorList>
            <person name="Petronek H.M."/>
            <person name="Kasson M.T."/>
            <person name="Metheny A.M."/>
            <person name="Stauder C.M."/>
            <person name="Lovett B."/>
            <person name="Lynch S.C."/>
            <person name="Garnas J.R."/>
            <person name="Kasson L.R."/>
            <person name="Stajich J.E."/>
        </authorList>
    </citation>
    <scope>NUCLEOTIDE SEQUENCE [LARGE SCALE GENOMIC DNA]</scope>
    <source>
        <strain evidence="1 2">NRRL 64653</strain>
    </source>
</reference>
<proteinExistence type="predicted"/>
<name>A0ABR1H6S4_9HYPO</name>
<dbReference type="Proteomes" id="UP001498476">
    <property type="component" value="Unassembled WGS sequence"/>
</dbReference>
<evidence type="ECO:0000313" key="1">
    <source>
        <dbReference type="EMBL" id="KAK7416735.1"/>
    </source>
</evidence>
<protein>
    <submittedName>
        <fullName evidence="1">Uncharacterized protein</fullName>
    </submittedName>
</protein>
<accession>A0ABR1H6S4</accession>
<dbReference type="EMBL" id="JAZAVJ010000065">
    <property type="protein sequence ID" value="KAK7416735.1"/>
    <property type="molecule type" value="Genomic_DNA"/>
</dbReference>
<evidence type="ECO:0000313" key="2">
    <source>
        <dbReference type="Proteomes" id="UP001498476"/>
    </source>
</evidence>